<dbReference type="InterPro" id="IPR011527">
    <property type="entry name" value="ABC1_TM_dom"/>
</dbReference>
<dbReference type="Gene3D" id="3.40.50.300">
    <property type="entry name" value="P-loop containing nucleotide triphosphate hydrolases"/>
    <property type="match status" value="1"/>
</dbReference>
<dbReference type="HOGENOM" id="CLU_000604_84_9_9"/>
<dbReference type="PATRIC" id="fig|796940.3.peg.2286"/>
<evidence type="ECO:0000256" key="9">
    <source>
        <dbReference type="SAM" id="Phobius"/>
    </source>
</evidence>
<dbReference type="GO" id="GO:0005524">
    <property type="term" value="F:ATP binding"/>
    <property type="evidence" value="ECO:0007669"/>
    <property type="project" value="UniProtKB-KW"/>
</dbReference>
<keyword evidence="6" id="KW-0067">ATP-binding</keyword>
<evidence type="ECO:0000259" key="11">
    <source>
        <dbReference type="PROSITE" id="PS50929"/>
    </source>
</evidence>
<dbReference type="GO" id="GO:0005886">
    <property type="term" value="C:plasma membrane"/>
    <property type="evidence" value="ECO:0007669"/>
    <property type="project" value="UniProtKB-SubCell"/>
</dbReference>
<protein>
    <recommendedName>
        <fullName evidence="14">ABC transporter, ATP-binding protein</fullName>
    </recommendedName>
</protein>
<dbReference type="Gene3D" id="1.20.1560.10">
    <property type="entry name" value="ABC transporter type 1, transmembrane domain"/>
    <property type="match status" value="1"/>
</dbReference>
<feature type="domain" description="ABC transporter" evidence="10">
    <location>
        <begin position="331"/>
        <end position="564"/>
    </location>
</feature>
<keyword evidence="2" id="KW-0813">Transport</keyword>
<dbReference type="InterPro" id="IPR036640">
    <property type="entry name" value="ABC1_TM_sf"/>
</dbReference>
<reference evidence="12 13" key="1">
    <citation type="submission" date="2011-08" db="EMBL/GenBank/DDBJ databases">
        <title>The Genome Sequence of Eubacteriaceae bacterium CM5.</title>
        <authorList>
            <consortium name="The Broad Institute Genome Sequencing Platform"/>
            <person name="Earl A."/>
            <person name="Ward D."/>
            <person name="Feldgarden M."/>
            <person name="Gevers D."/>
            <person name="Sizova M."/>
            <person name="Hazen A."/>
            <person name="Epstein S."/>
            <person name="Young S.K."/>
            <person name="Zeng Q."/>
            <person name="Gargeya S."/>
            <person name="Fitzgerald M."/>
            <person name="Haas B."/>
            <person name="Abouelleil A."/>
            <person name="Alvarado L."/>
            <person name="Arachchi H.M."/>
            <person name="Berlin A."/>
            <person name="Brown A."/>
            <person name="Chapman S.B."/>
            <person name="Chen Z."/>
            <person name="Dunbar C."/>
            <person name="Freedman E."/>
            <person name="Gearin G."/>
            <person name="Gellesch M."/>
            <person name="Goldberg J."/>
            <person name="Griggs A."/>
            <person name="Gujja S."/>
            <person name="Heiman D."/>
            <person name="Howarth C."/>
            <person name="Larson L."/>
            <person name="Lui A."/>
            <person name="MacDonald P.J.P."/>
            <person name="Montmayeur A."/>
            <person name="Murphy C."/>
            <person name="Neiman D."/>
            <person name="Pearson M."/>
            <person name="Priest M."/>
            <person name="Roberts A."/>
            <person name="Saif S."/>
            <person name="Shea T."/>
            <person name="Shenoy N."/>
            <person name="Sisk P."/>
            <person name="Stolte C."/>
            <person name="Sykes S."/>
            <person name="Wortman J."/>
            <person name="Nusbaum C."/>
            <person name="Birren B."/>
        </authorList>
    </citation>
    <scope>NUCLEOTIDE SEQUENCE [LARGE SCALE GENOMIC DNA]</scope>
    <source>
        <strain evidence="12 13">CM5</strain>
    </source>
</reference>
<evidence type="ECO:0000313" key="13">
    <source>
        <dbReference type="Proteomes" id="UP000003379"/>
    </source>
</evidence>
<comment type="caution">
    <text evidence="12">The sequence shown here is derived from an EMBL/GenBank/DDBJ whole genome shotgun (WGS) entry which is preliminary data.</text>
</comment>
<dbReference type="Proteomes" id="UP000003379">
    <property type="component" value="Unassembled WGS sequence"/>
</dbReference>
<accession>G9XG79</accession>
<evidence type="ECO:0008006" key="14">
    <source>
        <dbReference type="Google" id="ProtNLM"/>
    </source>
</evidence>
<evidence type="ECO:0000256" key="3">
    <source>
        <dbReference type="ARBA" id="ARBA00022475"/>
    </source>
</evidence>
<comment type="subcellular location">
    <subcellularLocation>
        <location evidence="1">Cell membrane</location>
        <topology evidence="1">Multi-pass membrane protein</topology>
    </subcellularLocation>
</comment>
<feature type="transmembrane region" description="Helical" evidence="9">
    <location>
        <begin position="272"/>
        <end position="293"/>
    </location>
</feature>
<dbReference type="EMBL" id="AFZG01000096">
    <property type="protein sequence ID" value="EHL15193.1"/>
    <property type="molecule type" value="Genomic_DNA"/>
</dbReference>
<dbReference type="RefSeq" id="WP_009528956.1">
    <property type="nucleotide sequence ID" value="NZ_JH414600.1"/>
</dbReference>
<evidence type="ECO:0000256" key="5">
    <source>
        <dbReference type="ARBA" id="ARBA00022741"/>
    </source>
</evidence>
<evidence type="ECO:0000256" key="1">
    <source>
        <dbReference type="ARBA" id="ARBA00004651"/>
    </source>
</evidence>
<dbReference type="STRING" id="796937.HMPREF9630_01405"/>
<dbReference type="Pfam" id="PF00005">
    <property type="entry name" value="ABC_tran"/>
    <property type="match status" value="1"/>
</dbReference>
<evidence type="ECO:0000256" key="8">
    <source>
        <dbReference type="ARBA" id="ARBA00023136"/>
    </source>
</evidence>
<dbReference type="InterPro" id="IPR027417">
    <property type="entry name" value="P-loop_NTPase"/>
</dbReference>
<feature type="transmembrane region" description="Helical" evidence="9">
    <location>
        <begin position="54"/>
        <end position="72"/>
    </location>
</feature>
<keyword evidence="5" id="KW-0547">Nucleotide-binding</keyword>
<dbReference type="FunFam" id="3.40.50.300:FF:000854">
    <property type="entry name" value="Multidrug ABC transporter ATP-binding protein"/>
    <property type="match status" value="1"/>
</dbReference>
<evidence type="ECO:0000256" key="6">
    <source>
        <dbReference type="ARBA" id="ARBA00022840"/>
    </source>
</evidence>
<keyword evidence="3" id="KW-1003">Cell membrane</keyword>
<dbReference type="SUPFAM" id="SSF90123">
    <property type="entry name" value="ABC transporter transmembrane region"/>
    <property type="match status" value="1"/>
</dbReference>
<dbReference type="PANTHER" id="PTHR24221">
    <property type="entry name" value="ATP-BINDING CASSETTE SUB-FAMILY B"/>
    <property type="match status" value="1"/>
</dbReference>
<dbReference type="PROSITE" id="PS50893">
    <property type="entry name" value="ABC_TRANSPORTER_2"/>
    <property type="match status" value="1"/>
</dbReference>
<feature type="transmembrane region" description="Helical" evidence="9">
    <location>
        <begin position="21"/>
        <end position="42"/>
    </location>
</feature>
<organism evidence="12 13">
    <name type="scientific">Peptoanaerobacter stomatis</name>
    <dbReference type="NCBI Taxonomy" id="796937"/>
    <lineage>
        <taxon>Bacteria</taxon>
        <taxon>Bacillati</taxon>
        <taxon>Bacillota</taxon>
        <taxon>Clostridia</taxon>
        <taxon>Peptostreptococcales</taxon>
        <taxon>Filifactoraceae</taxon>
        <taxon>Peptoanaerobacter</taxon>
    </lineage>
</organism>
<dbReference type="GO" id="GO:0016887">
    <property type="term" value="F:ATP hydrolysis activity"/>
    <property type="evidence" value="ECO:0007669"/>
    <property type="project" value="InterPro"/>
</dbReference>
<sequence length="587" mass="66980">MIKKRLIQEAPEGMKHIKNIVFFNWICLICNIVSIYCISIILQKTVDRSIDIETVNINVTVIIILTAVRYFFRLKVAKQSFLASGKIKYTLRDKLYQKMISFGTNYAQKVSISQVTQLFSEGIEQMEIYFSRYLPQFFYSLIAPLTLFIVISVLSIKTALVLMLCVPLIPLSIIAVQRFAKKLFAKYWGKYTKLGDDFYENLQGLTTLKIYGADERQQKKMNDNAENFRKITMSVLVMQLNSVSLMDLIAYMGAALGVIFATIELINGRVNIGQAFFIMMISSEFFIPLRILGSFFHIAMNGMSASDRLFTILDMPEDNGDKQDVEEFADIEVKNLSFSYNEQRTVLQDVNTVIKKGSFVGIVGESGSGKSTLANLLTLQYRHYTGDILVGDVQIKDISSSSLWNNICLVKNENYIFKGTVRENLIIAKKSCHDKDMIDVLQRVNLWDFLQTKEGLDTKLAENASNLSGGQKQRLAIARALLKDVNIYIFDEATSNIDVESEEIILDCINSLKKKKTILLISHRLENVKQADNILVFEEGKLVEQGNLNQLLENKEQFYTLYTKQQDLENFKKGADDYEQEQVVFNI</sequence>
<dbReference type="AlphaFoldDB" id="G9XG79"/>
<keyword evidence="4 9" id="KW-0812">Transmembrane</keyword>
<dbReference type="Pfam" id="PF00664">
    <property type="entry name" value="ABC_membrane"/>
    <property type="match status" value="1"/>
</dbReference>
<dbReference type="CDD" id="cd18781">
    <property type="entry name" value="ABC_6TM_AarD_CydDC_like"/>
    <property type="match status" value="1"/>
</dbReference>
<dbReference type="PROSITE" id="PS00211">
    <property type="entry name" value="ABC_TRANSPORTER_1"/>
    <property type="match status" value="1"/>
</dbReference>
<evidence type="ECO:0000256" key="4">
    <source>
        <dbReference type="ARBA" id="ARBA00022692"/>
    </source>
</evidence>
<keyword evidence="7 9" id="KW-1133">Transmembrane helix</keyword>
<dbReference type="GO" id="GO:0140359">
    <property type="term" value="F:ABC-type transporter activity"/>
    <property type="evidence" value="ECO:0007669"/>
    <property type="project" value="InterPro"/>
</dbReference>
<dbReference type="InterPro" id="IPR003439">
    <property type="entry name" value="ABC_transporter-like_ATP-bd"/>
</dbReference>
<dbReference type="PROSITE" id="PS50929">
    <property type="entry name" value="ABC_TM1F"/>
    <property type="match status" value="1"/>
</dbReference>
<dbReference type="InterPro" id="IPR003593">
    <property type="entry name" value="AAA+_ATPase"/>
</dbReference>
<gene>
    <name evidence="12" type="ORF">HMPREF9628_00844</name>
</gene>
<dbReference type="SMART" id="SM00382">
    <property type="entry name" value="AAA"/>
    <property type="match status" value="1"/>
</dbReference>
<feature type="transmembrane region" description="Helical" evidence="9">
    <location>
        <begin position="137"/>
        <end position="154"/>
    </location>
</feature>
<evidence type="ECO:0000259" key="10">
    <source>
        <dbReference type="PROSITE" id="PS50893"/>
    </source>
</evidence>
<dbReference type="SUPFAM" id="SSF52540">
    <property type="entry name" value="P-loop containing nucleoside triphosphate hydrolases"/>
    <property type="match status" value="1"/>
</dbReference>
<keyword evidence="8 9" id="KW-0472">Membrane</keyword>
<evidence type="ECO:0000256" key="7">
    <source>
        <dbReference type="ARBA" id="ARBA00022989"/>
    </source>
</evidence>
<name>G9XG79_9FIRM</name>
<dbReference type="PANTHER" id="PTHR24221:SF654">
    <property type="entry name" value="ATP-BINDING CASSETTE SUB-FAMILY B MEMBER 6"/>
    <property type="match status" value="1"/>
</dbReference>
<feature type="transmembrane region" description="Helical" evidence="9">
    <location>
        <begin position="160"/>
        <end position="180"/>
    </location>
</feature>
<dbReference type="InterPro" id="IPR039421">
    <property type="entry name" value="Type_1_exporter"/>
</dbReference>
<evidence type="ECO:0000313" key="12">
    <source>
        <dbReference type="EMBL" id="EHL15193.1"/>
    </source>
</evidence>
<feature type="transmembrane region" description="Helical" evidence="9">
    <location>
        <begin position="248"/>
        <end position="266"/>
    </location>
</feature>
<feature type="domain" description="ABC transmembrane type-1" evidence="11">
    <location>
        <begin position="26"/>
        <end position="301"/>
    </location>
</feature>
<proteinExistence type="predicted"/>
<dbReference type="GO" id="GO:0034040">
    <property type="term" value="F:ATPase-coupled lipid transmembrane transporter activity"/>
    <property type="evidence" value="ECO:0007669"/>
    <property type="project" value="TreeGrafter"/>
</dbReference>
<evidence type="ECO:0000256" key="2">
    <source>
        <dbReference type="ARBA" id="ARBA00022448"/>
    </source>
</evidence>
<dbReference type="InterPro" id="IPR017871">
    <property type="entry name" value="ABC_transporter-like_CS"/>
</dbReference>